<dbReference type="GO" id="GO:0016491">
    <property type="term" value="F:oxidoreductase activity"/>
    <property type="evidence" value="ECO:0007669"/>
    <property type="project" value="InterPro"/>
</dbReference>
<dbReference type="Pfam" id="PF04055">
    <property type="entry name" value="Radical_SAM"/>
    <property type="match status" value="1"/>
</dbReference>
<dbReference type="SFLD" id="SFLDG01072">
    <property type="entry name" value="dehydrogenase_like"/>
    <property type="match status" value="1"/>
</dbReference>
<dbReference type="PANTHER" id="PTHR43273:SF3">
    <property type="entry name" value="ANAEROBIC SULFATASE-MATURATING ENZYME HOMOLOG ASLB-RELATED"/>
    <property type="match status" value="1"/>
</dbReference>
<dbReference type="SFLD" id="SFLDG01067">
    <property type="entry name" value="SPASM/twitch_domain_containing"/>
    <property type="match status" value="1"/>
</dbReference>
<evidence type="ECO:0000256" key="4">
    <source>
        <dbReference type="ARBA" id="ARBA00023004"/>
    </source>
</evidence>
<comment type="similarity">
    <text evidence="6">Belongs to the radical SAM superfamily. Anaerobic sulfatase-maturating enzyme family.</text>
</comment>
<evidence type="ECO:0000256" key="3">
    <source>
        <dbReference type="ARBA" id="ARBA00022723"/>
    </source>
</evidence>
<dbReference type="GO" id="GO:0051536">
    <property type="term" value="F:iron-sulfur cluster binding"/>
    <property type="evidence" value="ECO:0007669"/>
    <property type="project" value="UniProtKB-KW"/>
</dbReference>
<evidence type="ECO:0000313" key="8">
    <source>
        <dbReference type="EMBL" id="ACJ27837.1"/>
    </source>
</evidence>
<keyword evidence="3" id="KW-0479">Metal-binding</keyword>
<dbReference type="STRING" id="225849.swp_1034"/>
<evidence type="ECO:0000313" key="9">
    <source>
        <dbReference type="Proteomes" id="UP000000753"/>
    </source>
</evidence>
<gene>
    <name evidence="8" type="ordered locus">swp_1034</name>
</gene>
<organism evidence="8 9">
    <name type="scientific">Shewanella piezotolerans (strain WP3 / JCM 13877)</name>
    <dbReference type="NCBI Taxonomy" id="225849"/>
    <lineage>
        <taxon>Bacteria</taxon>
        <taxon>Pseudomonadati</taxon>
        <taxon>Pseudomonadota</taxon>
        <taxon>Gammaproteobacteria</taxon>
        <taxon>Alteromonadales</taxon>
        <taxon>Shewanellaceae</taxon>
        <taxon>Shewanella</taxon>
    </lineage>
</organism>
<keyword evidence="5" id="KW-0411">Iron-sulfur</keyword>
<dbReference type="Proteomes" id="UP000000753">
    <property type="component" value="Chromosome"/>
</dbReference>
<dbReference type="OrthoDB" id="9792276at2"/>
<dbReference type="PROSITE" id="PS51918">
    <property type="entry name" value="RADICAL_SAM"/>
    <property type="match status" value="1"/>
</dbReference>
<dbReference type="InterPro" id="IPR007197">
    <property type="entry name" value="rSAM"/>
</dbReference>
<evidence type="ECO:0000256" key="2">
    <source>
        <dbReference type="ARBA" id="ARBA00022691"/>
    </source>
</evidence>
<protein>
    <submittedName>
        <fullName evidence="8">Arylsulfatase regulator (Fe-S oxidoreductase)</fullName>
    </submittedName>
</protein>
<keyword evidence="2" id="KW-0949">S-adenosyl-L-methionine</keyword>
<proteinExistence type="inferred from homology"/>
<evidence type="ECO:0000256" key="1">
    <source>
        <dbReference type="ARBA" id="ARBA00001966"/>
    </source>
</evidence>
<feature type="domain" description="Radical SAM core" evidence="7">
    <location>
        <begin position="4"/>
        <end position="233"/>
    </location>
</feature>
<evidence type="ECO:0000259" key="7">
    <source>
        <dbReference type="PROSITE" id="PS51918"/>
    </source>
</evidence>
<dbReference type="SUPFAM" id="SSF102114">
    <property type="entry name" value="Radical SAM enzymes"/>
    <property type="match status" value="1"/>
</dbReference>
<dbReference type="CDD" id="cd01335">
    <property type="entry name" value="Radical_SAM"/>
    <property type="match status" value="1"/>
</dbReference>
<keyword evidence="9" id="KW-1185">Reference proteome</keyword>
<evidence type="ECO:0000256" key="6">
    <source>
        <dbReference type="ARBA" id="ARBA00023601"/>
    </source>
</evidence>
<accession>B8CJ75</accession>
<dbReference type="SFLD" id="SFLDS00029">
    <property type="entry name" value="Radical_SAM"/>
    <property type="match status" value="1"/>
</dbReference>
<comment type="cofactor">
    <cofactor evidence="1">
        <name>[4Fe-4S] cluster</name>
        <dbReference type="ChEBI" id="CHEBI:49883"/>
    </cofactor>
</comment>
<name>B8CJ75_SHEPW</name>
<dbReference type="RefSeq" id="WP_020911215.1">
    <property type="nucleotide sequence ID" value="NC_011566.1"/>
</dbReference>
<dbReference type="EMBL" id="CP000472">
    <property type="protein sequence ID" value="ACJ27837.1"/>
    <property type="molecule type" value="Genomic_DNA"/>
</dbReference>
<dbReference type="AlphaFoldDB" id="B8CJ75"/>
<evidence type="ECO:0000256" key="5">
    <source>
        <dbReference type="ARBA" id="ARBA00023014"/>
    </source>
</evidence>
<dbReference type="SFLD" id="SFLDG01384">
    <property type="entry name" value="thioether_bond_formation_requi"/>
    <property type="match status" value="1"/>
</dbReference>
<keyword evidence="4" id="KW-0408">Iron</keyword>
<dbReference type="InterPro" id="IPR058240">
    <property type="entry name" value="rSAM_sf"/>
</dbReference>
<dbReference type="HOGENOM" id="CLU_009273_10_2_6"/>
<sequence length="405" mass="46223">MKSPTKGIDIVLKISERCNLACTYCYFFFQEMDTFKENTAVIKMKTIDQLVEFINKGYDELGIQSINIGLHGGEPLLIKKEHFSSICNRLRENITPEVHVNLMCQTNGTLVDSEWISIFEQHKVNVGVSIDGPKHINDKYRIDHNGKGSYDQTVRGIKLLQQAQKDNKIPSTGSLCVANVKYNGKELVKHIHEDIGINDFDLLFPREGHDSDIKDQQDDWKTYYKDIIDYWLSKKDRSNLRISSLNKIFNALISEASAEVLDEQKSMQHNIINISSEGQIGIDDNILSLDKRLLDKNKTIFNTSMKEFISSPIWQELIKAVDTKPQACKGCEWYRTCRSGALFNRYQKSNGFDNNTVFCETMDYIHISISEKLVQHGLKVSEIAKILDTPPQFLAKDGINSNVLA</sequence>
<dbReference type="InterPro" id="IPR023867">
    <property type="entry name" value="Sulphatase_maturase_rSAM"/>
</dbReference>
<reference evidence="8 9" key="1">
    <citation type="journal article" date="2008" name="PLoS ONE">
        <title>Environmental adaptation: genomic analysis of the piezotolerant and psychrotolerant deep-sea iron reducing bacterium Shewanella piezotolerans WP3.</title>
        <authorList>
            <person name="Wang F."/>
            <person name="Wang J."/>
            <person name="Jian H."/>
            <person name="Zhang B."/>
            <person name="Li S."/>
            <person name="Wang F."/>
            <person name="Zeng X."/>
            <person name="Gao L."/>
            <person name="Bartlett D.H."/>
            <person name="Yu J."/>
            <person name="Hu S."/>
            <person name="Xiao X."/>
        </authorList>
    </citation>
    <scope>NUCLEOTIDE SEQUENCE [LARGE SCALE GENOMIC DNA]</scope>
    <source>
        <strain evidence="9">WP3 / JCM 13877</strain>
    </source>
</reference>
<dbReference type="eggNOG" id="COG0641">
    <property type="taxonomic scope" value="Bacteria"/>
</dbReference>
<dbReference type="GO" id="GO:0046872">
    <property type="term" value="F:metal ion binding"/>
    <property type="evidence" value="ECO:0007669"/>
    <property type="project" value="UniProtKB-KW"/>
</dbReference>
<dbReference type="PANTHER" id="PTHR43273">
    <property type="entry name" value="ANAEROBIC SULFATASE-MATURATING ENZYME HOMOLOG ASLB-RELATED"/>
    <property type="match status" value="1"/>
</dbReference>
<dbReference type="Gene3D" id="3.20.20.70">
    <property type="entry name" value="Aldolase class I"/>
    <property type="match status" value="1"/>
</dbReference>
<dbReference type="InterPro" id="IPR013785">
    <property type="entry name" value="Aldolase_TIM"/>
</dbReference>
<dbReference type="KEGG" id="swp:swp_1034"/>
<dbReference type="SFLD" id="SFLDG01386">
    <property type="entry name" value="main_SPASM_domain-containing"/>
    <property type="match status" value="1"/>
</dbReference>